<organism evidence="2 3">
    <name type="scientific">candidate division TA06 bacterium B3_TA06</name>
    <dbReference type="NCBI Taxonomy" id="2012487"/>
    <lineage>
        <taxon>Bacteria</taxon>
        <taxon>Bacteria division TA06</taxon>
    </lineage>
</organism>
<proteinExistence type="predicted"/>
<dbReference type="AlphaFoldDB" id="A0A532V091"/>
<dbReference type="PROSITE" id="PS51257">
    <property type="entry name" value="PROKAR_LIPOPROTEIN"/>
    <property type="match status" value="1"/>
</dbReference>
<feature type="chain" id="PRO_5021705408" evidence="1">
    <location>
        <begin position="22"/>
        <end position="211"/>
    </location>
</feature>
<feature type="signal peptide" evidence="1">
    <location>
        <begin position="1"/>
        <end position="21"/>
    </location>
</feature>
<dbReference type="EMBL" id="NJBO01000017">
    <property type="protein sequence ID" value="TKJ40562.1"/>
    <property type="molecule type" value="Genomic_DNA"/>
</dbReference>
<sequence length="211" mass="23908">MRSVMLFVPLLLLLSCASRLTITDQDLPVVPADNLVLNDSDTVLVGTITMLSDKLEAFDVVRIRGDTAFRVGRVLFDKSIQPYYGGIIRARLRPVEKDVYGYITKAELLEWSEEPLAREATREAVEVILDKQRERLNRILREKGFEAWESDGLLQLVGYDPEAEIAIYSMAARAVEEGNIQRQPILVVWASPQGAILKVNLTILNRILERR</sequence>
<comment type="caution">
    <text evidence="2">The sequence shown here is derived from an EMBL/GenBank/DDBJ whole genome shotgun (WGS) entry which is preliminary data.</text>
</comment>
<dbReference type="Proteomes" id="UP000317778">
    <property type="component" value="Unassembled WGS sequence"/>
</dbReference>
<keyword evidence="1" id="KW-0732">Signal</keyword>
<evidence type="ECO:0000313" key="2">
    <source>
        <dbReference type="EMBL" id="TKJ40562.1"/>
    </source>
</evidence>
<name>A0A532V091_UNCT6</name>
<accession>A0A532V091</accession>
<evidence type="ECO:0000256" key="1">
    <source>
        <dbReference type="SAM" id="SignalP"/>
    </source>
</evidence>
<protein>
    <submittedName>
        <fullName evidence="2">Uncharacterized protein</fullName>
    </submittedName>
</protein>
<reference evidence="2 3" key="1">
    <citation type="submission" date="2017-06" db="EMBL/GenBank/DDBJ databases">
        <title>Novel microbial phyla capable of carbon fixation and sulfur reduction in deep-sea sediments.</title>
        <authorList>
            <person name="Huang J."/>
            <person name="Baker B."/>
            <person name="Wang Y."/>
        </authorList>
    </citation>
    <scope>NUCLEOTIDE SEQUENCE [LARGE SCALE GENOMIC DNA]</scope>
    <source>
        <strain evidence="2">B3_TA06</strain>
    </source>
</reference>
<gene>
    <name evidence="2" type="ORF">CEE36_09240</name>
</gene>
<evidence type="ECO:0000313" key="3">
    <source>
        <dbReference type="Proteomes" id="UP000317778"/>
    </source>
</evidence>